<dbReference type="PANTHER" id="PTHR16267:SF11">
    <property type="entry name" value="STUMPS, ISOFORM E"/>
    <property type="match status" value="1"/>
</dbReference>
<dbReference type="OrthoDB" id="8192811at2759"/>
<dbReference type="AlphaFoldDB" id="A0A914A8H6"/>
<evidence type="ECO:0000313" key="4">
    <source>
        <dbReference type="EnsemblMetazoa" id="XP_038060068.1"/>
    </source>
</evidence>
<feature type="compositionally biased region" description="Basic residues" evidence="2">
    <location>
        <begin position="963"/>
        <end position="972"/>
    </location>
</feature>
<proteinExistence type="predicted"/>
<feature type="region of interest" description="Disordered" evidence="2">
    <location>
        <begin position="535"/>
        <end position="613"/>
    </location>
</feature>
<feature type="compositionally biased region" description="Pro residues" evidence="2">
    <location>
        <begin position="860"/>
        <end position="876"/>
    </location>
</feature>
<dbReference type="InterPro" id="IPR041340">
    <property type="entry name" value="PIK3AP1_TIR"/>
</dbReference>
<feature type="compositionally biased region" description="Basic residues" evidence="2">
    <location>
        <begin position="556"/>
        <end position="567"/>
    </location>
</feature>
<name>A0A914A8H6_PATMI</name>
<dbReference type="Pfam" id="PF18567">
    <property type="entry name" value="TIR_3"/>
    <property type="match status" value="1"/>
</dbReference>
<dbReference type="RefSeq" id="XP_038060068.1">
    <property type="nucleotide sequence ID" value="XM_038204140.1"/>
</dbReference>
<dbReference type="InterPro" id="IPR035897">
    <property type="entry name" value="Toll_tir_struct_dom_sf"/>
</dbReference>
<reference evidence="4" key="1">
    <citation type="submission" date="2022-11" db="UniProtKB">
        <authorList>
            <consortium name="EnsemblMetazoa"/>
        </authorList>
    </citation>
    <scope>IDENTIFICATION</scope>
</reference>
<dbReference type="GeneID" id="119731123"/>
<accession>A0A914A8H6</accession>
<dbReference type="EnsemblMetazoa" id="XM_038204140.1">
    <property type="protein sequence ID" value="XP_038060068.1"/>
    <property type="gene ID" value="LOC119731123"/>
</dbReference>
<dbReference type="Proteomes" id="UP000887568">
    <property type="component" value="Unplaced"/>
</dbReference>
<dbReference type="Gene3D" id="3.40.50.10140">
    <property type="entry name" value="Toll/interleukin-1 receptor homology (TIR) domain"/>
    <property type="match status" value="1"/>
</dbReference>
<feature type="compositionally biased region" description="Acidic residues" evidence="2">
    <location>
        <begin position="540"/>
        <end position="552"/>
    </location>
</feature>
<dbReference type="PANTHER" id="PTHR16267">
    <property type="entry name" value="BANK1/PIK3AP1 FAMILY MEMBER"/>
    <property type="match status" value="1"/>
</dbReference>
<feature type="domain" description="DBB" evidence="3">
    <location>
        <begin position="236"/>
        <end position="372"/>
    </location>
</feature>
<feature type="compositionally biased region" description="Acidic residues" evidence="2">
    <location>
        <begin position="889"/>
        <end position="904"/>
    </location>
</feature>
<feature type="compositionally biased region" description="Pro residues" evidence="2">
    <location>
        <begin position="585"/>
        <end position="598"/>
    </location>
</feature>
<feature type="compositionally biased region" description="Basic and acidic residues" evidence="2">
    <location>
        <begin position="604"/>
        <end position="613"/>
    </location>
</feature>
<organism evidence="4 5">
    <name type="scientific">Patiria miniata</name>
    <name type="common">Bat star</name>
    <name type="synonym">Asterina miniata</name>
    <dbReference type="NCBI Taxonomy" id="46514"/>
    <lineage>
        <taxon>Eukaryota</taxon>
        <taxon>Metazoa</taxon>
        <taxon>Echinodermata</taxon>
        <taxon>Eleutherozoa</taxon>
        <taxon>Asterozoa</taxon>
        <taxon>Asteroidea</taxon>
        <taxon>Valvatacea</taxon>
        <taxon>Valvatida</taxon>
        <taxon>Asterinidae</taxon>
        <taxon>Patiria</taxon>
    </lineage>
</organism>
<dbReference type="InterPro" id="IPR036770">
    <property type="entry name" value="Ankyrin_rpt-contain_sf"/>
</dbReference>
<feature type="region of interest" description="Disordered" evidence="2">
    <location>
        <begin position="775"/>
        <end position="972"/>
    </location>
</feature>
<keyword evidence="5" id="KW-1185">Reference proteome</keyword>
<evidence type="ECO:0000256" key="2">
    <source>
        <dbReference type="SAM" id="MobiDB-lite"/>
    </source>
</evidence>
<dbReference type="PROSITE" id="PS51376">
    <property type="entry name" value="DBB"/>
    <property type="match status" value="1"/>
</dbReference>
<feature type="compositionally biased region" description="Polar residues" evidence="2">
    <location>
        <begin position="932"/>
        <end position="957"/>
    </location>
</feature>
<dbReference type="InterPro" id="IPR052446">
    <property type="entry name" value="B-cell_PI3K-Signaling_Adptrs"/>
</dbReference>
<protein>
    <recommendedName>
        <fullName evidence="3">DBB domain-containing protein</fullName>
    </recommendedName>
</protein>
<dbReference type="Pfam" id="PF14545">
    <property type="entry name" value="DBB"/>
    <property type="match status" value="1"/>
</dbReference>
<dbReference type="OMA" id="KYDQTAS"/>
<evidence type="ECO:0000256" key="1">
    <source>
        <dbReference type="ARBA" id="ARBA00022553"/>
    </source>
</evidence>
<dbReference type="InterPro" id="IPR017893">
    <property type="entry name" value="DBB_domain"/>
</dbReference>
<evidence type="ECO:0000259" key="3">
    <source>
        <dbReference type="PROSITE" id="PS51376"/>
    </source>
</evidence>
<dbReference type="SUPFAM" id="SSF48403">
    <property type="entry name" value="Ankyrin repeat"/>
    <property type="match status" value="1"/>
</dbReference>
<dbReference type="SMART" id="SM01282">
    <property type="entry name" value="DBB"/>
    <property type="match status" value="1"/>
</dbReference>
<keyword evidence="1" id="KW-0597">Phosphoprotein</keyword>
<feature type="compositionally biased region" description="Polar residues" evidence="2">
    <location>
        <begin position="775"/>
        <end position="800"/>
    </location>
</feature>
<evidence type="ECO:0000313" key="5">
    <source>
        <dbReference type="Proteomes" id="UP000887568"/>
    </source>
</evidence>
<feature type="compositionally biased region" description="Polar residues" evidence="2">
    <location>
        <begin position="813"/>
        <end position="824"/>
    </location>
</feature>
<dbReference type="GO" id="GO:0005102">
    <property type="term" value="F:signaling receptor binding"/>
    <property type="evidence" value="ECO:0007669"/>
    <property type="project" value="TreeGrafter"/>
</dbReference>
<sequence length="972" mass="107755">MESSFDPFDLTILYTEDTIQWCEYLFDIFKDFEIQQNSEDITEFPTNHRTLQSIQDSLVTVVIISPLFLQKCNPRMQEHIHQAVGLICGIDDADMEELYQKMPSSRDWYQVEAVAGSAEISKVVLKVLHDANDVKERHRQGEIEDTYIEVNDGVEGFIQSDYMVMENLGGKPKVIGGPENTYFVPDQPDMPEETYESMMAIQAPVGSGHVFQPSSQGYVDMKEAKHLSQCSAGLTIHPERARSGEEGSLYILLNDPLANDQYTVSFQGQLKKSEVIAKQKNTYTLQVDLPKDHPAELTDVQVTRTNRAVVGTFKFIFTSIMDELAQTLQGIVDPMRFMCQALGISTADANELDNKLYEHIQTCLPSGGLNLLVGQSGAEQKVITEVPTALHFAAKYGLKNICSMLITCPGAVQAMKLKNRDGLTPDIMAGMSGHSDLKSFLENFVEVAEDESIPGVGGNPSSYMFMKTGLIYLNQTAVQSQLSKEQASDYDSPFIVPIPAKGVPFTREETIKKLVQGEQEDIEEYYGSLAIDMSSFERDQDGEEDYEKVEDESGLRKRSTKRSHLKQRAPWQQTEEKPSATEMVLPPPVEPRLAPPPSEQEGEAPEKPPPRKNVKAEDILGLQPLATGQQHLIEIQNRVKNSEVTVDEAVMLFKNWELLQEKDRLSFSAQVETLKVLKQHKQKAKQTGGPRGFFTKKKKGGPVGEHIGQSIFYSPGSPVVKVAGLVATCSQALGFLNKPTRKGRAQSEPLISSCYAPQPAPPVSLKFQERMIQSEISVQNRPTSTTSLDSHGSRDSSYNSAPDEPDQEKYHSSPASTTPASRRQTQQDRNKRISAAYDQLSNVPEKSMPPVPSRSTAPKPGVPPCTLPMIPKPSPPYGHYQPSPSPSPGEEDQPDYMEFDEEPIPGDLPGLPPPPPPTEMGAERALDVKTPVSPTQSSRYSESPLSASKYPQVTPRQPAQKRPIPKPRLAPR</sequence>